<evidence type="ECO:0000313" key="6">
    <source>
        <dbReference type="Proteomes" id="UP001519345"/>
    </source>
</evidence>
<protein>
    <submittedName>
        <fullName evidence="5">DNA-binding GntR family transcriptional regulator</fullName>
    </submittedName>
</protein>
<comment type="caution">
    <text evidence="5">The sequence shown here is derived from an EMBL/GenBank/DDBJ whole genome shotgun (WGS) entry which is preliminary data.</text>
</comment>
<evidence type="ECO:0000256" key="2">
    <source>
        <dbReference type="ARBA" id="ARBA00023125"/>
    </source>
</evidence>
<evidence type="ECO:0000256" key="3">
    <source>
        <dbReference type="ARBA" id="ARBA00023163"/>
    </source>
</evidence>
<dbReference type="InterPro" id="IPR008920">
    <property type="entry name" value="TF_FadR/GntR_C"/>
</dbReference>
<organism evidence="5 6">
    <name type="scientific">Virgibacillus natechei</name>
    <dbReference type="NCBI Taxonomy" id="1216297"/>
    <lineage>
        <taxon>Bacteria</taxon>
        <taxon>Bacillati</taxon>
        <taxon>Bacillota</taxon>
        <taxon>Bacilli</taxon>
        <taxon>Bacillales</taxon>
        <taxon>Bacillaceae</taxon>
        <taxon>Virgibacillus</taxon>
    </lineage>
</organism>
<name>A0ABS4IGL9_9BACI</name>
<dbReference type="SMART" id="SM00345">
    <property type="entry name" value="HTH_GNTR"/>
    <property type="match status" value="1"/>
</dbReference>
<dbReference type="PANTHER" id="PTHR43537">
    <property type="entry name" value="TRANSCRIPTIONAL REGULATOR, GNTR FAMILY"/>
    <property type="match status" value="1"/>
</dbReference>
<keyword evidence="6" id="KW-1185">Reference proteome</keyword>
<keyword evidence="2 5" id="KW-0238">DNA-binding</keyword>
<dbReference type="SUPFAM" id="SSF46785">
    <property type="entry name" value="Winged helix' DNA-binding domain"/>
    <property type="match status" value="1"/>
</dbReference>
<dbReference type="PANTHER" id="PTHR43537:SF24">
    <property type="entry name" value="GLUCONATE OPERON TRANSCRIPTIONAL REPRESSOR"/>
    <property type="match status" value="1"/>
</dbReference>
<dbReference type="SMART" id="SM00895">
    <property type="entry name" value="FCD"/>
    <property type="match status" value="1"/>
</dbReference>
<accession>A0ABS4IGL9</accession>
<dbReference type="GO" id="GO:0003677">
    <property type="term" value="F:DNA binding"/>
    <property type="evidence" value="ECO:0007669"/>
    <property type="project" value="UniProtKB-KW"/>
</dbReference>
<keyword evidence="1" id="KW-0805">Transcription regulation</keyword>
<dbReference type="PRINTS" id="PR00035">
    <property type="entry name" value="HTHGNTR"/>
</dbReference>
<evidence type="ECO:0000259" key="4">
    <source>
        <dbReference type="PROSITE" id="PS50949"/>
    </source>
</evidence>
<evidence type="ECO:0000313" key="5">
    <source>
        <dbReference type="EMBL" id="MBP1970094.1"/>
    </source>
</evidence>
<evidence type="ECO:0000256" key="1">
    <source>
        <dbReference type="ARBA" id="ARBA00023015"/>
    </source>
</evidence>
<dbReference type="InterPro" id="IPR036390">
    <property type="entry name" value="WH_DNA-bd_sf"/>
</dbReference>
<dbReference type="InterPro" id="IPR000524">
    <property type="entry name" value="Tscrpt_reg_HTH_GntR"/>
</dbReference>
<dbReference type="PROSITE" id="PS50949">
    <property type="entry name" value="HTH_GNTR"/>
    <property type="match status" value="1"/>
</dbReference>
<dbReference type="RefSeq" id="WP_209463250.1">
    <property type="nucleotide sequence ID" value="NZ_CP110224.1"/>
</dbReference>
<keyword evidence="3" id="KW-0804">Transcription</keyword>
<dbReference type="Gene3D" id="1.10.10.10">
    <property type="entry name" value="Winged helix-like DNA-binding domain superfamily/Winged helix DNA-binding domain"/>
    <property type="match status" value="1"/>
</dbReference>
<dbReference type="Pfam" id="PF00392">
    <property type="entry name" value="GntR"/>
    <property type="match status" value="1"/>
</dbReference>
<dbReference type="Pfam" id="PF07729">
    <property type="entry name" value="FCD"/>
    <property type="match status" value="1"/>
</dbReference>
<sequence>MVDEDTFILQKPLSELIAEQLRQRIWDREVEFGERLLEVELAETFEVSRSTLREALKILEQEGLVISKARKGTYVAQFSNKDLEEIIEFRKLIEAHAFTDALPYLKADQFEDLKGIITQMKSEVTNKNWNQLFDLDMQFHSYIVNLSGNSRIIKIYDSIQVQIRAYLVHLDQYYSSPQAFYDEHKELLDALLTKDVQIVKERVRDHIAYVGENLLGVKQ</sequence>
<dbReference type="InterPro" id="IPR036388">
    <property type="entry name" value="WH-like_DNA-bd_sf"/>
</dbReference>
<dbReference type="SUPFAM" id="SSF48008">
    <property type="entry name" value="GntR ligand-binding domain-like"/>
    <property type="match status" value="1"/>
</dbReference>
<feature type="domain" description="HTH gntR-type" evidence="4">
    <location>
        <begin position="11"/>
        <end position="78"/>
    </location>
</feature>
<dbReference type="EMBL" id="JAGGKX010000010">
    <property type="protein sequence ID" value="MBP1970094.1"/>
    <property type="molecule type" value="Genomic_DNA"/>
</dbReference>
<dbReference type="InterPro" id="IPR011711">
    <property type="entry name" value="GntR_C"/>
</dbReference>
<dbReference type="Proteomes" id="UP001519345">
    <property type="component" value="Unassembled WGS sequence"/>
</dbReference>
<reference evidence="5 6" key="1">
    <citation type="submission" date="2021-03" db="EMBL/GenBank/DDBJ databases">
        <title>Genomic Encyclopedia of Type Strains, Phase IV (KMG-IV): sequencing the most valuable type-strain genomes for metagenomic binning, comparative biology and taxonomic classification.</title>
        <authorList>
            <person name="Goeker M."/>
        </authorList>
    </citation>
    <scope>NUCLEOTIDE SEQUENCE [LARGE SCALE GENOMIC DNA]</scope>
    <source>
        <strain evidence="5 6">DSM 25609</strain>
    </source>
</reference>
<gene>
    <name evidence="5" type="ORF">J2Z83_002210</name>
</gene>
<dbReference type="CDD" id="cd07377">
    <property type="entry name" value="WHTH_GntR"/>
    <property type="match status" value="1"/>
</dbReference>
<proteinExistence type="predicted"/>
<dbReference type="Gene3D" id="1.20.120.530">
    <property type="entry name" value="GntR ligand-binding domain-like"/>
    <property type="match status" value="1"/>
</dbReference>